<feature type="domain" description="CCHC-type" evidence="2">
    <location>
        <begin position="39"/>
        <end position="54"/>
    </location>
</feature>
<dbReference type="GeneID" id="115874897"/>
<keyword evidence="1" id="KW-0862">Zinc</keyword>
<keyword evidence="3" id="KW-1185">Reference proteome</keyword>
<keyword evidence="1" id="KW-0863">Zinc-finger</keyword>
<dbReference type="RefSeq" id="XP_030746057.1">
    <property type="nucleotide sequence ID" value="XM_030890197.1"/>
</dbReference>
<dbReference type="Pfam" id="PF00098">
    <property type="entry name" value="zf-CCHC"/>
    <property type="match status" value="1"/>
</dbReference>
<dbReference type="KEGG" id="soy:115874897"/>
<dbReference type="GO" id="GO:0003676">
    <property type="term" value="F:nucleic acid binding"/>
    <property type="evidence" value="ECO:0007669"/>
    <property type="project" value="InterPro"/>
</dbReference>
<evidence type="ECO:0000313" key="3">
    <source>
        <dbReference type="Proteomes" id="UP000504635"/>
    </source>
</evidence>
<dbReference type="InterPro" id="IPR036875">
    <property type="entry name" value="Znf_CCHC_sf"/>
</dbReference>
<evidence type="ECO:0000313" key="4">
    <source>
        <dbReference type="RefSeq" id="XP_030746057.1"/>
    </source>
</evidence>
<dbReference type="AlphaFoldDB" id="A0A6J2X4G8"/>
<evidence type="ECO:0000256" key="1">
    <source>
        <dbReference type="PROSITE-ProRule" id="PRU00047"/>
    </source>
</evidence>
<evidence type="ECO:0000259" key="2">
    <source>
        <dbReference type="PROSITE" id="PS50158"/>
    </source>
</evidence>
<organism evidence="3 4">
    <name type="scientific">Sitophilus oryzae</name>
    <name type="common">Rice weevil</name>
    <name type="synonym">Curculio oryzae</name>
    <dbReference type="NCBI Taxonomy" id="7048"/>
    <lineage>
        <taxon>Eukaryota</taxon>
        <taxon>Metazoa</taxon>
        <taxon>Ecdysozoa</taxon>
        <taxon>Arthropoda</taxon>
        <taxon>Hexapoda</taxon>
        <taxon>Insecta</taxon>
        <taxon>Pterygota</taxon>
        <taxon>Neoptera</taxon>
        <taxon>Endopterygota</taxon>
        <taxon>Coleoptera</taxon>
        <taxon>Polyphaga</taxon>
        <taxon>Cucujiformia</taxon>
        <taxon>Curculionidae</taxon>
        <taxon>Dryophthorinae</taxon>
        <taxon>Sitophilus</taxon>
    </lineage>
</organism>
<dbReference type="GO" id="GO:0008270">
    <property type="term" value="F:zinc ion binding"/>
    <property type="evidence" value="ECO:0007669"/>
    <property type="project" value="UniProtKB-KW"/>
</dbReference>
<dbReference type="PROSITE" id="PS50158">
    <property type="entry name" value="ZF_CCHC"/>
    <property type="match status" value="1"/>
</dbReference>
<sequence>MTVVNLLSCYVEEYEDVQVYKCCAFGHTIKNCSKKAGICFKCGIEGHVGRECKNERKDCPNCRKAKKEERSRNHSADDRSCSVYISKLEELREKTDCGQ</sequence>
<proteinExistence type="predicted"/>
<protein>
    <submittedName>
        <fullName evidence="4">Cellular nucleic acid-binding protein-like</fullName>
    </submittedName>
</protein>
<dbReference type="InParanoid" id="A0A6J2X4G8"/>
<dbReference type="SUPFAM" id="SSF57756">
    <property type="entry name" value="Retrovirus zinc finger-like domains"/>
    <property type="match status" value="1"/>
</dbReference>
<keyword evidence="1" id="KW-0479">Metal-binding</keyword>
<dbReference type="OrthoDB" id="8065943at2759"/>
<dbReference type="Proteomes" id="UP000504635">
    <property type="component" value="Unplaced"/>
</dbReference>
<name>A0A6J2X4G8_SITOR</name>
<dbReference type="InterPro" id="IPR001878">
    <property type="entry name" value="Znf_CCHC"/>
</dbReference>
<gene>
    <name evidence="4" type="primary">LOC115874897</name>
</gene>
<reference evidence="4" key="1">
    <citation type="submission" date="2025-08" db="UniProtKB">
        <authorList>
            <consortium name="RefSeq"/>
        </authorList>
    </citation>
    <scope>IDENTIFICATION</scope>
    <source>
        <tissue evidence="4">Gonads</tissue>
    </source>
</reference>
<dbReference type="Gene3D" id="4.10.60.10">
    <property type="entry name" value="Zinc finger, CCHC-type"/>
    <property type="match status" value="1"/>
</dbReference>
<dbReference type="SMART" id="SM00343">
    <property type="entry name" value="ZnF_C2HC"/>
    <property type="match status" value="2"/>
</dbReference>
<accession>A0A6J2X4G8</accession>